<dbReference type="OrthoDB" id="15567at2759"/>
<gene>
    <name evidence="7" type="ORF">K470DRAFT_212000</name>
</gene>
<dbReference type="SUPFAM" id="SSF57716">
    <property type="entry name" value="Glucocorticoid receptor-like (DNA-binding domain)"/>
    <property type="match status" value="3"/>
</dbReference>
<dbReference type="PANTHER" id="PTHR24214:SF38">
    <property type="entry name" value="PDZ AND LIM DOMAIN PROTEIN ZASP-RELATED"/>
    <property type="match status" value="1"/>
</dbReference>
<accession>A0A6A7C5I3</accession>
<dbReference type="GO" id="GO:0051371">
    <property type="term" value="F:muscle alpha-actinin binding"/>
    <property type="evidence" value="ECO:0007669"/>
    <property type="project" value="TreeGrafter"/>
</dbReference>
<dbReference type="Pfam" id="PF00412">
    <property type="entry name" value="LIM"/>
    <property type="match status" value="3"/>
</dbReference>
<dbReference type="GO" id="GO:0031941">
    <property type="term" value="C:filamentous actin"/>
    <property type="evidence" value="ECO:0007669"/>
    <property type="project" value="TreeGrafter"/>
</dbReference>
<sequence>MPATPEALPSRIKSPFAGRPLVRPMPPRTVSEMPPNTTPKKESSPVENVTRRVERLALEDMDEEERRIHEAAQEEASELVWKHRNPVAAEMEIGKPYVNPELGNGKKECRKTFHGSYGALKSAVKDDIATAARRSSSGYKRIMSGEKSKMFMKPEDRIWEDEPAEIVLKPKVEEAPMEEPKKPAITPVQPPSYARRNPFARARMQADRLPHSSSAPVLPIASSGSSRFDRVEIQRNPPSQSRNAGYTYNSTSHLPSLEVETKDGKELRGRDIRDATSKQRRDRSPNLPQPSMVSDRPGRPIVSFDRDWKPKEESPKRPPIPIICVPDEPPSIPTIQVDDSTPSIQITTDPSPPVPTICLPDEEPQPPKGGPTTRPRPIHAHTTGALKSTPHTTPWISSSSSIHCASCSEPIAGRILSAADHRFHPSCFVCHQCGTNLELVAFYPEPQPNDEASLPSPPKFFCHLDYHELFSPRCKSCKTPIEKHAIVACGAHWHEGHFFCAQCGDPFDATTPFVEKDGYAWCVNCHTNRYSPKCRRCRKPVTEMVVQALGAEWHSECFVCEECKSPFEDERFFIRGEGVVCVKCEERRLKA</sequence>
<evidence type="ECO:0000256" key="1">
    <source>
        <dbReference type="ARBA" id="ARBA00022723"/>
    </source>
</evidence>
<dbReference type="FunFam" id="2.10.110.10:FF:000077">
    <property type="entry name" value="LIM domain protein"/>
    <property type="match status" value="1"/>
</dbReference>
<feature type="region of interest" description="Disordered" evidence="5">
    <location>
        <begin position="172"/>
        <end position="394"/>
    </location>
</feature>
<dbReference type="SMART" id="SM00132">
    <property type="entry name" value="LIM"/>
    <property type="match status" value="3"/>
</dbReference>
<keyword evidence="3 4" id="KW-0440">LIM domain</keyword>
<protein>
    <recommendedName>
        <fullName evidence="6">LIM zinc-binding domain-containing protein</fullName>
    </recommendedName>
</protein>
<feature type="compositionally biased region" description="Basic and acidic residues" evidence="5">
    <location>
        <begin position="304"/>
        <end position="316"/>
    </location>
</feature>
<evidence type="ECO:0000256" key="3">
    <source>
        <dbReference type="ARBA" id="ARBA00023038"/>
    </source>
</evidence>
<dbReference type="GO" id="GO:0030036">
    <property type="term" value="P:actin cytoskeleton organization"/>
    <property type="evidence" value="ECO:0007669"/>
    <property type="project" value="TreeGrafter"/>
</dbReference>
<dbReference type="GO" id="GO:0001725">
    <property type="term" value="C:stress fiber"/>
    <property type="evidence" value="ECO:0007669"/>
    <property type="project" value="TreeGrafter"/>
</dbReference>
<dbReference type="PROSITE" id="PS50023">
    <property type="entry name" value="LIM_DOMAIN_2"/>
    <property type="match status" value="2"/>
</dbReference>
<feature type="compositionally biased region" description="Basic and acidic residues" evidence="5">
    <location>
        <begin position="39"/>
        <end position="50"/>
    </location>
</feature>
<feature type="compositionally biased region" description="Pro residues" evidence="5">
    <location>
        <begin position="317"/>
        <end position="332"/>
    </location>
</feature>
<dbReference type="InterPro" id="IPR050604">
    <property type="entry name" value="PDZ-LIM_domain"/>
</dbReference>
<dbReference type="CDD" id="cd08368">
    <property type="entry name" value="LIM"/>
    <property type="match status" value="2"/>
</dbReference>
<feature type="compositionally biased region" description="Polar residues" evidence="5">
    <location>
        <begin position="333"/>
        <end position="349"/>
    </location>
</feature>
<organism evidence="7 8">
    <name type="scientific">Piedraia hortae CBS 480.64</name>
    <dbReference type="NCBI Taxonomy" id="1314780"/>
    <lineage>
        <taxon>Eukaryota</taxon>
        <taxon>Fungi</taxon>
        <taxon>Dikarya</taxon>
        <taxon>Ascomycota</taxon>
        <taxon>Pezizomycotina</taxon>
        <taxon>Dothideomycetes</taxon>
        <taxon>Dothideomycetidae</taxon>
        <taxon>Capnodiales</taxon>
        <taxon>Piedraiaceae</taxon>
        <taxon>Piedraia</taxon>
    </lineage>
</organism>
<evidence type="ECO:0000313" key="7">
    <source>
        <dbReference type="EMBL" id="KAF2862744.1"/>
    </source>
</evidence>
<dbReference type="AlphaFoldDB" id="A0A6A7C5I3"/>
<keyword evidence="1 4" id="KW-0479">Metal-binding</keyword>
<dbReference type="PROSITE" id="PS00478">
    <property type="entry name" value="LIM_DOMAIN_1"/>
    <property type="match status" value="2"/>
</dbReference>
<keyword evidence="8" id="KW-1185">Reference proteome</keyword>
<reference evidence="7" key="1">
    <citation type="journal article" date="2020" name="Stud. Mycol.">
        <title>101 Dothideomycetes genomes: a test case for predicting lifestyles and emergence of pathogens.</title>
        <authorList>
            <person name="Haridas S."/>
            <person name="Albert R."/>
            <person name="Binder M."/>
            <person name="Bloem J."/>
            <person name="Labutti K."/>
            <person name="Salamov A."/>
            <person name="Andreopoulos B."/>
            <person name="Baker S."/>
            <person name="Barry K."/>
            <person name="Bills G."/>
            <person name="Bluhm B."/>
            <person name="Cannon C."/>
            <person name="Castanera R."/>
            <person name="Culley D."/>
            <person name="Daum C."/>
            <person name="Ezra D."/>
            <person name="Gonzalez J."/>
            <person name="Henrissat B."/>
            <person name="Kuo A."/>
            <person name="Liang C."/>
            <person name="Lipzen A."/>
            <person name="Lutzoni F."/>
            <person name="Magnuson J."/>
            <person name="Mondo S."/>
            <person name="Nolan M."/>
            <person name="Ohm R."/>
            <person name="Pangilinan J."/>
            <person name="Park H.-J."/>
            <person name="Ramirez L."/>
            <person name="Alfaro M."/>
            <person name="Sun H."/>
            <person name="Tritt A."/>
            <person name="Yoshinaga Y."/>
            <person name="Zwiers L.-H."/>
            <person name="Turgeon B."/>
            <person name="Goodwin S."/>
            <person name="Spatafora J."/>
            <person name="Crous P."/>
            <person name="Grigoriev I."/>
        </authorList>
    </citation>
    <scope>NUCLEOTIDE SEQUENCE</scope>
    <source>
        <strain evidence="7">CBS 480.64</strain>
    </source>
</reference>
<feature type="region of interest" description="Disordered" evidence="5">
    <location>
        <begin position="1"/>
        <end position="50"/>
    </location>
</feature>
<dbReference type="GO" id="GO:0046872">
    <property type="term" value="F:metal ion binding"/>
    <property type="evidence" value="ECO:0007669"/>
    <property type="project" value="UniProtKB-KW"/>
</dbReference>
<feature type="domain" description="LIM zinc-binding" evidence="6">
    <location>
        <begin position="532"/>
        <end position="591"/>
    </location>
</feature>
<feature type="compositionally biased region" description="Polar residues" evidence="5">
    <location>
        <begin position="236"/>
        <end position="254"/>
    </location>
</feature>
<dbReference type="PANTHER" id="PTHR24214">
    <property type="entry name" value="PDZ AND LIM DOMAIN PROTEIN ZASP"/>
    <property type="match status" value="1"/>
</dbReference>
<evidence type="ECO:0000256" key="4">
    <source>
        <dbReference type="PROSITE-ProRule" id="PRU00125"/>
    </source>
</evidence>
<dbReference type="Proteomes" id="UP000799421">
    <property type="component" value="Unassembled WGS sequence"/>
</dbReference>
<keyword evidence="2 4" id="KW-0862">Zinc</keyword>
<name>A0A6A7C5I3_9PEZI</name>
<dbReference type="EMBL" id="MU005964">
    <property type="protein sequence ID" value="KAF2862744.1"/>
    <property type="molecule type" value="Genomic_DNA"/>
</dbReference>
<evidence type="ECO:0000256" key="5">
    <source>
        <dbReference type="SAM" id="MobiDB-lite"/>
    </source>
</evidence>
<dbReference type="Gene3D" id="2.10.110.10">
    <property type="entry name" value="Cysteine Rich Protein"/>
    <property type="match status" value="3"/>
</dbReference>
<evidence type="ECO:0000313" key="8">
    <source>
        <dbReference type="Proteomes" id="UP000799421"/>
    </source>
</evidence>
<feature type="domain" description="LIM zinc-binding" evidence="6">
    <location>
        <begin position="402"/>
        <end position="472"/>
    </location>
</feature>
<feature type="compositionally biased region" description="Basic and acidic residues" evidence="5">
    <location>
        <begin position="259"/>
        <end position="284"/>
    </location>
</feature>
<proteinExistence type="predicted"/>
<dbReference type="InterPro" id="IPR001781">
    <property type="entry name" value="Znf_LIM"/>
</dbReference>
<evidence type="ECO:0000259" key="6">
    <source>
        <dbReference type="PROSITE" id="PS50023"/>
    </source>
</evidence>
<feature type="compositionally biased region" description="Basic and acidic residues" evidence="5">
    <location>
        <begin position="172"/>
        <end position="182"/>
    </location>
</feature>
<dbReference type="GO" id="GO:0003779">
    <property type="term" value="F:actin binding"/>
    <property type="evidence" value="ECO:0007669"/>
    <property type="project" value="TreeGrafter"/>
</dbReference>
<dbReference type="GO" id="GO:0030695">
    <property type="term" value="F:GTPase regulator activity"/>
    <property type="evidence" value="ECO:0007669"/>
    <property type="project" value="UniProtKB-ARBA"/>
</dbReference>
<evidence type="ECO:0000256" key="2">
    <source>
        <dbReference type="ARBA" id="ARBA00022833"/>
    </source>
</evidence>